<sequence length="100" mass="11028">ASLILGPKKARHGKLAEVQVRPQAEEHRQDAAHDGILGDGYRQPKTSLRAHALASKEAFRCNVKASHKWSLKERQHCCSTSGLGCPQMKCESGSDDWQHA</sequence>
<feature type="non-terminal residue" evidence="2">
    <location>
        <position position="1"/>
    </location>
</feature>
<dbReference type="Proteomes" id="UP000601435">
    <property type="component" value="Unassembled WGS sequence"/>
</dbReference>
<dbReference type="OrthoDB" id="10331641at2759"/>
<name>A0A812KGU4_9DINO</name>
<evidence type="ECO:0000256" key="1">
    <source>
        <dbReference type="SAM" id="MobiDB-lite"/>
    </source>
</evidence>
<protein>
    <submittedName>
        <fullName evidence="2">Uncharacterized protein</fullName>
    </submittedName>
</protein>
<reference evidence="2" key="1">
    <citation type="submission" date="2021-02" db="EMBL/GenBank/DDBJ databases">
        <authorList>
            <person name="Dougan E. K."/>
            <person name="Rhodes N."/>
            <person name="Thang M."/>
            <person name="Chan C."/>
        </authorList>
    </citation>
    <scope>NUCLEOTIDE SEQUENCE</scope>
</reference>
<evidence type="ECO:0000313" key="2">
    <source>
        <dbReference type="EMBL" id="CAE7229089.1"/>
    </source>
</evidence>
<feature type="non-terminal residue" evidence="2">
    <location>
        <position position="100"/>
    </location>
</feature>
<feature type="region of interest" description="Disordered" evidence="1">
    <location>
        <begin position="23"/>
        <end position="42"/>
    </location>
</feature>
<organism evidence="2 3">
    <name type="scientific">Symbiodinium necroappetens</name>
    <dbReference type="NCBI Taxonomy" id="1628268"/>
    <lineage>
        <taxon>Eukaryota</taxon>
        <taxon>Sar</taxon>
        <taxon>Alveolata</taxon>
        <taxon>Dinophyceae</taxon>
        <taxon>Suessiales</taxon>
        <taxon>Symbiodiniaceae</taxon>
        <taxon>Symbiodinium</taxon>
    </lineage>
</organism>
<dbReference type="AlphaFoldDB" id="A0A812KGU4"/>
<feature type="compositionally biased region" description="Basic and acidic residues" evidence="1">
    <location>
        <begin position="23"/>
        <end position="33"/>
    </location>
</feature>
<dbReference type="EMBL" id="CAJNJA010007796">
    <property type="protein sequence ID" value="CAE7229089.1"/>
    <property type="molecule type" value="Genomic_DNA"/>
</dbReference>
<proteinExistence type="predicted"/>
<accession>A0A812KGU4</accession>
<evidence type="ECO:0000313" key="3">
    <source>
        <dbReference type="Proteomes" id="UP000601435"/>
    </source>
</evidence>
<gene>
    <name evidence="2" type="ORF">SNEC2469_LOCUS3422</name>
</gene>
<keyword evidence="3" id="KW-1185">Reference proteome</keyword>
<comment type="caution">
    <text evidence="2">The sequence shown here is derived from an EMBL/GenBank/DDBJ whole genome shotgun (WGS) entry which is preliminary data.</text>
</comment>